<dbReference type="GO" id="GO:0006302">
    <property type="term" value="P:double-strand break repair"/>
    <property type="evidence" value="ECO:0007669"/>
    <property type="project" value="TreeGrafter"/>
</dbReference>
<dbReference type="Pfam" id="PF05406">
    <property type="entry name" value="WGR"/>
    <property type="match status" value="1"/>
</dbReference>
<keyword evidence="3 15" id="KW-0808">Transferase</keyword>
<feature type="domain" description="PARP alpha-helical" evidence="20">
    <location>
        <begin position="526"/>
        <end position="643"/>
    </location>
</feature>
<dbReference type="Pfam" id="PF00644">
    <property type="entry name" value="PARP"/>
    <property type="match status" value="1"/>
</dbReference>
<evidence type="ECO:0000256" key="6">
    <source>
        <dbReference type="ARBA" id="ARBA00022737"/>
    </source>
</evidence>
<dbReference type="FunFam" id="3.90.228.10:FF:000002">
    <property type="entry name" value="Poly [ADP-ribose] polymerase"/>
    <property type="match status" value="1"/>
</dbReference>
<dbReference type="Pfam" id="PF02877">
    <property type="entry name" value="PARP_reg"/>
    <property type="match status" value="1"/>
</dbReference>
<dbReference type="InterPro" id="IPR004102">
    <property type="entry name" value="Poly(ADP-ribose)pol_reg_dom"/>
</dbReference>
<comment type="similarity">
    <text evidence="13">Belongs to the ARTD/PARP family.</text>
</comment>
<gene>
    <name evidence="22" type="ORF">EGYM00392_LOCUS14979</name>
</gene>
<dbReference type="CDD" id="cd08003">
    <property type="entry name" value="WGR_PARP2_like"/>
    <property type="match status" value="1"/>
</dbReference>
<evidence type="ECO:0000259" key="17">
    <source>
        <dbReference type="PROSITE" id="PS50064"/>
    </source>
</evidence>
<evidence type="ECO:0000256" key="4">
    <source>
        <dbReference type="ARBA" id="ARBA00022695"/>
    </source>
</evidence>
<dbReference type="GO" id="GO:0003950">
    <property type="term" value="F:NAD+ poly-ADP-ribosyltransferase activity"/>
    <property type="evidence" value="ECO:0007669"/>
    <property type="project" value="UniProtKB-UniRule"/>
</dbReference>
<protein>
    <recommendedName>
        <fullName evidence="15">Poly [ADP-ribose] polymerase</fullName>
        <shortName evidence="15">PARP</shortName>
        <ecNumber evidence="15">2.4.2.-</ecNumber>
    </recommendedName>
</protein>
<feature type="region of interest" description="Disordered" evidence="16">
    <location>
        <begin position="115"/>
        <end position="137"/>
    </location>
</feature>
<dbReference type="InterPro" id="IPR018123">
    <property type="entry name" value="WWE-dom_subgr"/>
</dbReference>
<dbReference type="InterPro" id="IPR008893">
    <property type="entry name" value="WGR_domain"/>
</dbReference>
<evidence type="ECO:0000256" key="11">
    <source>
        <dbReference type="ARBA" id="ARBA00023125"/>
    </source>
</evidence>
<dbReference type="GO" id="GO:0070212">
    <property type="term" value="P:protein poly-ADP-ribosylation"/>
    <property type="evidence" value="ECO:0007669"/>
    <property type="project" value="TreeGrafter"/>
</dbReference>
<evidence type="ECO:0000256" key="16">
    <source>
        <dbReference type="SAM" id="MobiDB-lite"/>
    </source>
</evidence>
<dbReference type="PROSITE" id="PS50918">
    <property type="entry name" value="WWE"/>
    <property type="match status" value="1"/>
</dbReference>
<dbReference type="InterPro" id="IPR004170">
    <property type="entry name" value="WWE_dom"/>
</dbReference>
<keyword evidence="2 15" id="KW-0328">Glycosyltransferase</keyword>
<dbReference type="PROSITE" id="PS51059">
    <property type="entry name" value="PARP_CATALYTIC"/>
    <property type="match status" value="1"/>
</dbReference>
<dbReference type="GO" id="GO:1990404">
    <property type="term" value="F:NAD+-protein mono-ADP-ribosyltransferase activity"/>
    <property type="evidence" value="ECO:0007669"/>
    <property type="project" value="TreeGrafter"/>
</dbReference>
<dbReference type="GO" id="GO:0008270">
    <property type="term" value="F:zinc ion binding"/>
    <property type="evidence" value="ECO:0007669"/>
    <property type="project" value="UniProtKB-KW"/>
</dbReference>
<evidence type="ECO:0000256" key="9">
    <source>
        <dbReference type="ARBA" id="ARBA00022833"/>
    </source>
</evidence>
<dbReference type="Gene3D" id="1.20.142.10">
    <property type="entry name" value="Poly(ADP-ribose) polymerase, regulatory domain"/>
    <property type="match status" value="1"/>
</dbReference>
<dbReference type="GO" id="GO:0003677">
    <property type="term" value="F:DNA binding"/>
    <property type="evidence" value="ECO:0007669"/>
    <property type="project" value="UniProtKB-KW"/>
</dbReference>
<reference evidence="22" key="1">
    <citation type="submission" date="2021-01" db="EMBL/GenBank/DDBJ databases">
        <authorList>
            <person name="Corre E."/>
            <person name="Pelletier E."/>
            <person name="Niang G."/>
            <person name="Scheremetjew M."/>
            <person name="Finn R."/>
            <person name="Kale V."/>
            <person name="Holt S."/>
            <person name="Cochrane G."/>
            <person name="Meng A."/>
            <person name="Brown T."/>
            <person name="Cohen L."/>
        </authorList>
    </citation>
    <scope>NUCLEOTIDE SEQUENCE</scope>
    <source>
        <strain evidence="22">NIES-381</strain>
    </source>
</reference>
<comment type="catalytic activity">
    <reaction evidence="14">
        <text>NAD(+) + (ADP-D-ribosyl)n-acceptor = nicotinamide + (ADP-D-ribosyl)n+1-acceptor + H(+).</text>
        <dbReference type="EC" id="2.4.2.30"/>
    </reaction>
</comment>
<dbReference type="PROSITE" id="PS51060">
    <property type="entry name" value="PARP_ALPHA_HD"/>
    <property type="match status" value="1"/>
</dbReference>
<comment type="subcellular location">
    <subcellularLocation>
        <location evidence="1">Nucleus</location>
    </subcellularLocation>
</comment>
<evidence type="ECO:0000256" key="1">
    <source>
        <dbReference type="ARBA" id="ARBA00004123"/>
    </source>
</evidence>
<dbReference type="SMART" id="SM01336">
    <property type="entry name" value="zf-PARP"/>
    <property type="match status" value="1"/>
</dbReference>
<evidence type="ECO:0000256" key="7">
    <source>
        <dbReference type="ARBA" id="ARBA00022765"/>
    </source>
</evidence>
<evidence type="ECO:0000259" key="20">
    <source>
        <dbReference type="PROSITE" id="PS51060"/>
    </source>
</evidence>
<dbReference type="PROSITE" id="PS50064">
    <property type="entry name" value="ZF_PARP_2"/>
    <property type="match status" value="1"/>
</dbReference>
<keyword evidence="6" id="KW-0677">Repeat</keyword>
<evidence type="ECO:0000259" key="18">
    <source>
        <dbReference type="PROSITE" id="PS50918"/>
    </source>
</evidence>
<feature type="domain" description="WGR" evidence="21">
    <location>
        <begin position="402"/>
        <end position="498"/>
    </location>
</feature>
<evidence type="ECO:0000256" key="2">
    <source>
        <dbReference type="ARBA" id="ARBA00022676"/>
    </source>
</evidence>
<dbReference type="GO" id="GO:0016779">
    <property type="term" value="F:nucleotidyltransferase activity"/>
    <property type="evidence" value="ECO:0007669"/>
    <property type="project" value="UniProtKB-KW"/>
</dbReference>
<dbReference type="SMART" id="SM00773">
    <property type="entry name" value="WGR"/>
    <property type="match status" value="1"/>
</dbReference>
<dbReference type="EMBL" id="HBGA01041089">
    <property type="protein sequence ID" value="CAD9003895.1"/>
    <property type="molecule type" value="Transcribed_RNA"/>
</dbReference>
<feature type="compositionally biased region" description="Low complexity" evidence="16">
    <location>
        <begin position="359"/>
        <end position="381"/>
    </location>
</feature>
<evidence type="ECO:0000256" key="8">
    <source>
        <dbReference type="ARBA" id="ARBA00022771"/>
    </source>
</evidence>
<evidence type="ECO:0000313" key="22">
    <source>
        <dbReference type="EMBL" id="CAD9003895.1"/>
    </source>
</evidence>
<keyword evidence="5" id="KW-0479">Metal-binding</keyword>
<dbReference type="SUPFAM" id="SSF47587">
    <property type="entry name" value="Domain of poly(ADP-ribose) polymerase"/>
    <property type="match status" value="1"/>
</dbReference>
<organism evidence="22">
    <name type="scientific">Eutreptiella gymnastica</name>
    <dbReference type="NCBI Taxonomy" id="73025"/>
    <lineage>
        <taxon>Eukaryota</taxon>
        <taxon>Discoba</taxon>
        <taxon>Euglenozoa</taxon>
        <taxon>Euglenida</taxon>
        <taxon>Spirocuta</taxon>
        <taxon>Euglenophyceae</taxon>
        <taxon>Eutreptiales</taxon>
        <taxon>Eutreptiaceae</taxon>
        <taxon>Eutreptiella</taxon>
    </lineage>
</organism>
<dbReference type="EC" id="2.4.2.-" evidence="15"/>
<dbReference type="InterPro" id="IPR001510">
    <property type="entry name" value="Znf_PARP"/>
</dbReference>
<dbReference type="PANTHER" id="PTHR10459">
    <property type="entry name" value="DNA LIGASE"/>
    <property type="match status" value="1"/>
</dbReference>
<dbReference type="SUPFAM" id="SSF142921">
    <property type="entry name" value="WGR domain-like"/>
    <property type="match status" value="1"/>
</dbReference>
<keyword evidence="12" id="KW-0539">Nucleus</keyword>
<dbReference type="CDD" id="cd01437">
    <property type="entry name" value="parp_like"/>
    <property type="match status" value="1"/>
</dbReference>
<dbReference type="Pfam" id="PF02825">
    <property type="entry name" value="WWE"/>
    <property type="match status" value="2"/>
</dbReference>
<dbReference type="InterPro" id="IPR036616">
    <property type="entry name" value="Poly(ADP-ribose)pol_reg_dom_sf"/>
</dbReference>
<evidence type="ECO:0000256" key="5">
    <source>
        <dbReference type="ARBA" id="ARBA00022723"/>
    </source>
</evidence>
<evidence type="ECO:0000256" key="14">
    <source>
        <dbReference type="ARBA" id="ARBA00033987"/>
    </source>
</evidence>
<feature type="domain" description="PARP catalytic" evidence="19">
    <location>
        <begin position="651"/>
        <end position="877"/>
    </location>
</feature>
<dbReference type="SUPFAM" id="SSF57716">
    <property type="entry name" value="Glucocorticoid receptor-like (DNA-binding domain)"/>
    <property type="match status" value="1"/>
</dbReference>
<keyword evidence="10 15" id="KW-0520">NAD</keyword>
<dbReference type="InterPro" id="IPR050800">
    <property type="entry name" value="ARTD/PARP"/>
</dbReference>
<evidence type="ECO:0000256" key="13">
    <source>
        <dbReference type="ARBA" id="ARBA00024347"/>
    </source>
</evidence>
<dbReference type="InterPro" id="IPR036957">
    <property type="entry name" value="Znf_PARP_sf"/>
</dbReference>
<evidence type="ECO:0000259" key="21">
    <source>
        <dbReference type="PROSITE" id="PS51977"/>
    </source>
</evidence>
<dbReference type="PROSITE" id="PS51977">
    <property type="entry name" value="WGR"/>
    <property type="match status" value="1"/>
</dbReference>
<dbReference type="InterPro" id="IPR012317">
    <property type="entry name" value="Poly(ADP-ribose)pol_cat_dom"/>
</dbReference>
<evidence type="ECO:0000256" key="15">
    <source>
        <dbReference type="RuleBase" id="RU362114"/>
    </source>
</evidence>
<dbReference type="PANTHER" id="PTHR10459:SF60">
    <property type="entry name" value="POLY [ADP-RIBOSE] POLYMERASE 2"/>
    <property type="match status" value="1"/>
</dbReference>
<evidence type="ECO:0000256" key="12">
    <source>
        <dbReference type="ARBA" id="ARBA00023242"/>
    </source>
</evidence>
<feature type="region of interest" description="Disordered" evidence="16">
    <location>
        <begin position="276"/>
        <end position="314"/>
    </location>
</feature>
<dbReference type="Gene3D" id="3.30.720.50">
    <property type="match status" value="2"/>
</dbReference>
<dbReference type="SMART" id="SM00678">
    <property type="entry name" value="WWE"/>
    <property type="match status" value="1"/>
</dbReference>
<sequence length="877" mass="97880">MPETKVEYAKSDRSRCTKPGCGETIEKDQLRIGTAVSYFGDSEKSYKWRHLCCFTARQIANIESIDTIDGIDDLAECDVALVKRLLNKELIDDVSLLKGNSSSIDTSTFANGECLPKEQETTSKRSDKNRKVSDNSDDDKKVQWQVKLEGGFTVMDETIATKVEAAYQAEIASINLKMGEWMYCIDIESSKQINLKTKRSREIRRFVEEPKEDPATWEWKREGTFVQYSATEAMQLEDAYHEVGERTTIAMRGIDYIFDFKSWTQTNNISGTSRVIRRRGGPKRKLDEDAGQGNRAAKRGKVKAEGTTLLASSPSSSSLATAVTAYSDVVNNDTKNQACSSSCEDKDEATSSSTPAGVKSASSSPNEASKSTSSSSKSRSSVGKTIKKGRGVVDEHSGLVDIGHIYEEGEAVYMAMLNQTNIGQNNNKFYIVQLIEADAGGKWWVWFRWGRVGQVGQSKQEPHSTLESAKASFEKKFFDKTRNDWDDREDFVKHAGKYHLMLMDYGDDTDETTAEKMAKLKAEMPETKLQERIASLVEMISDMRMMSHAMAELDIDTKKMPLGKIQKKQIRQALEIIAQIDSEINGRKQNRVLSDLSSQFYTIIPHDFGMRVPPTIGTRNEVISKMELLDTLADLEIASKMLNDAAAVRENPLDSTYKALNTVLKPLERGADTWKLLCEAVKNTHGPTHKTYTLEVLDILEVAREGEGARFAAGIRNRRLLWHGSRLSNMMGIFSMGLRVAPPEAPVTGYMFGKGVYFADVVSKSANYCHTSPSNDTGLLLLCDVAVGKPCTLMRAESMDKPPKGHHSVFGVGKMGPDGDYENPANSQSFDGAALHFGRCKPQKLSGPSDLLYNEYVVYDVSQIRLKYVFKMKFHYK</sequence>
<evidence type="ECO:0000259" key="19">
    <source>
        <dbReference type="PROSITE" id="PS51059"/>
    </source>
</evidence>
<feature type="domain" description="WWE" evidence="18">
    <location>
        <begin position="202"/>
        <end position="278"/>
    </location>
</feature>
<dbReference type="AlphaFoldDB" id="A0A7S1I875"/>
<feature type="domain" description="PARP-type" evidence="17">
    <location>
        <begin position="4"/>
        <end position="86"/>
    </location>
</feature>
<evidence type="ECO:0000256" key="10">
    <source>
        <dbReference type="ARBA" id="ARBA00023027"/>
    </source>
</evidence>
<keyword evidence="4" id="KW-0548">Nucleotidyltransferase</keyword>
<proteinExistence type="inferred from homology"/>
<accession>A0A7S1I875</accession>
<dbReference type="Gene3D" id="2.20.140.10">
    <property type="entry name" value="WGR domain"/>
    <property type="match status" value="1"/>
</dbReference>
<dbReference type="InterPro" id="IPR037197">
    <property type="entry name" value="WWE_dom_sf"/>
</dbReference>
<keyword evidence="7" id="KW-0013">ADP-ribosylation</keyword>
<keyword evidence="11" id="KW-0238">DNA-binding</keyword>
<dbReference type="Gene3D" id="3.30.1740.10">
    <property type="entry name" value="Zinc finger, PARP-type"/>
    <property type="match status" value="1"/>
</dbReference>
<dbReference type="GO" id="GO:0005730">
    <property type="term" value="C:nucleolus"/>
    <property type="evidence" value="ECO:0007669"/>
    <property type="project" value="TreeGrafter"/>
</dbReference>
<feature type="region of interest" description="Disordered" evidence="16">
    <location>
        <begin position="335"/>
        <end position="389"/>
    </location>
</feature>
<keyword evidence="8" id="KW-0863">Zinc-finger</keyword>
<dbReference type="Pfam" id="PF00645">
    <property type="entry name" value="zf-PARP"/>
    <property type="match status" value="1"/>
</dbReference>
<dbReference type="FunFam" id="2.20.140.10:FF:000001">
    <property type="entry name" value="Poly [ADP-ribose] polymerase"/>
    <property type="match status" value="1"/>
</dbReference>
<dbReference type="FunFam" id="1.20.142.10:FF:000001">
    <property type="entry name" value="Poly [ADP-ribose] polymerase"/>
    <property type="match status" value="1"/>
</dbReference>
<dbReference type="InterPro" id="IPR036930">
    <property type="entry name" value="WGR_dom_sf"/>
</dbReference>
<dbReference type="Gene3D" id="3.90.228.10">
    <property type="match status" value="1"/>
</dbReference>
<dbReference type="SUPFAM" id="SSF117839">
    <property type="entry name" value="WWE domain"/>
    <property type="match status" value="2"/>
</dbReference>
<evidence type="ECO:0000256" key="3">
    <source>
        <dbReference type="ARBA" id="ARBA00022679"/>
    </source>
</evidence>
<keyword evidence="9" id="KW-0862">Zinc</keyword>
<name>A0A7S1I875_9EUGL</name>
<dbReference type="SUPFAM" id="SSF56399">
    <property type="entry name" value="ADP-ribosylation"/>
    <property type="match status" value="1"/>
</dbReference>